<dbReference type="PANTHER" id="PTHR12526">
    <property type="entry name" value="GLYCOSYLTRANSFERASE"/>
    <property type="match status" value="1"/>
</dbReference>
<dbReference type="SUPFAM" id="SSF53756">
    <property type="entry name" value="UDP-Glycosyltransferase/glycogen phosphorylase"/>
    <property type="match status" value="1"/>
</dbReference>
<gene>
    <name evidence="5" type="ORF">SAMN04487960_102460</name>
</gene>
<evidence type="ECO:0000313" key="6">
    <source>
        <dbReference type="Proteomes" id="UP000199675"/>
    </source>
</evidence>
<dbReference type="STRING" id="488533.SAMN04487960_102460"/>
<dbReference type="Pfam" id="PF13439">
    <property type="entry name" value="Glyco_transf_4"/>
    <property type="match status" value="1"/>
</dbReference>
<evidence type="ECO:0000256" key="2">
    <source>
        <dbReference type="ARBA" id="ARBA00022679"/>
    </source>
</evidence>
<evidence type="ECO:0000259" key="4">
    <source>
        <dbReference type="Pfam" id="PF13439"/>
    </source>
</evidence>
<keyword evidence="1" id="KW-0328">Glycosyltransferase</keyword>
<dbReference type="GO" id="GO:1901135">
    <property type="term" value="P:carbohydrate derivative metabolic process"/>
    <property type="evidence" value="ECO:0007669"/>
    <property type="project" value="UniProtKB-ARBA"/>
</dbReference>
<evidence type="ECO:0000256" key="1">
    <source>
        <dbReference type="ARBA" id="ARBA00022676"/>
    </source>
</evidence>
<dbReference type="CDD" id="cd03801">
    <property type="entry name" value="GT4_PimA-like"/>
    <property type="match status" value="1"/>
</dbReference>
<keyword evidence="6" id="KW-1185">Reference proteome</keyword>
<dbReference type="Pfam" id="PF00534">
    <property type="entry name" value="Glycos_transf_1"/>
    <property type="match status" value="1"/>
</dbReference>
<accession>A0A1H2TIT2</accession>
<dbReference type="Gene3D" id="3.40.50.2000">
    <property type="entry name" value="Glycogen Phosphorylase B"/>
    <property type="match status" value="2"/>
</dbReference>
<feature type="domain" description="Glycosyltransferase subfamily 4-like N-terminal" evidence="4">
    <location>
        <begin position="34"/>
        <end position="211"/>
    </location>
</feature>
<dbReference type="AlphaFoldDB" id="A0A1H2TIT2"/>
<dbReference type="InterPro" id="IPR028098">
    <property type="entry name" value="Glyco_trans_4-like_N"/>
</dbReference>
<dbReference type="GO" id="GO:0016757">
    <property type="term" value="F:glycosyltransferase activity"/>
    <property type="evidence" value="ECO:0007669"/>
    <property type="project" value="UniProtKB-KW"/>
</dbReference>
<protein>
    <submittedName>
        <fullName evidence="5">Glycosyltransferase involved in cell wall bisynthesis</fullName>
    </submittedName>
</protein>
<evidence type="ECO:0000313" key="5">
    <source>
        <dbReference type="EMBL" id="SDW43916.1"/>
    </source>
</evidence>
<sequence length="409" mass="45209">MIRLENNPSEAKRRLLVVSSTYPRWLGDSEPGFVHELSKRLVKDYEVFVLSPHAEGAKKKELLDGVNVIRFKYAPERFETLAYNGGIVSNLKASRIKFLLVPAFLVAQLFALWRLVRVNNIDIVHAHWLLPQGIVVAILSVIWPRFPPFFLTSHGTDLMAFRGSIFRRLKRWMINRSVSYTVVSSMLRGEAKALGVEDQKTAVVPMGVDLESGFTPGSCPQAGQYELLFVGRLVKGKGLEELISIMPALLGEFPGASLTIVGAGPEAVPLGRLVDSLGVRDQVSFEGAKPATKMPDYYRRACLFVAPFQPSEGLGLVTIEALGCGCPVVTTDIPATREVLKGIKGFVTVPSGDSKRLLNGVIEVLRNRKQYADAVILSNEAIKRRFDWSSVSAQYSQLLNVVIQEERGE</sequence>
<dbReference type="RefSeq" id="WP_217634532.1">
    <property type="nucleotide sequence ID" value="NZ_FNNE01000002.1"/>
</dbReference>
<evidence type="ECO:0000259" key="3">
    <source>
        <dbReference type="Pfam" id="PF00534"/>
    </source>
</evidence>
<keyword evidence="2 5" id="KW-0808">Transferase</keyword>
<reference evidence="5 6" key="1">
    <citation type="submission" date="2016-10" db="EMBL/GenBank/DDBJ databases">
        <authorList>
            <person name="de Groot N.N."/>
        </authorList>
    </citation>
    <scope>NUCLEOTIDE SEQUENCE [LARGE SCALE GENOMIC DNA]</scope>
    <source>
        <strain evidence="5 6">CGMCC 1.7059</strain>
    </source>
</reference>
<proteinExistence type="predicted"/>
<name>A0A1H2TIT2_9GAMM</name>
<dbReference type="Proteomes" id="UP000199675">
    <property type="component" value="Unassembled WGS sequence"/>
</dbReference>
<dbReference type="PANTHER" id="PTHR12526:SF510">
    <property type="entry name" value="D-INOSITOL 3-PHOSPHATE GLYCOSYLTRANSFERASE"/>
    <property type="match status" value="1"/>
</dbReference>
<dbReference type="InterPro" id="IPR001296">
    <property type="entry name" value="Glyco_trans_1"/>
</dbReference>
<organism evidence="5 6">
    <name type="scientific">Marinobacter mobilis</name>
    <dbReference type="NCBI Taxonomy" id="488533"/>
    <lineage>
        <taxon>Bacteria</taxon>
        <taxon>Pseudomonadati</taxon>
        <taxon>Pseudomonadota</taxon>
        <taxon>Gammaproteobacteria</taxon>
        <taxon>Pseudomonadales</taxon>
        <taxon>Marinobacteraceae</taxon>
        <taxon>Marinobacter</taxon>
    </lineage>
</organism>
<dbReference type="EMBL" id="FNNE01000002">
    <property type="protein sequence ID" value="SDW43916.1"/>
    <property type="molecule type" value="Genomic_DNA"/>
</dbReference>
<feature type="domain" description="Glycosyl transferase family 1" evidence="3">
    <location>
        <begin position="223"/>
        <end position="373"/>
    </location>
</feature>